<gene>
    <name evidence="6" type="ORF">LQ567_07045</name>
</gene>
<evidence type="ECO:0000256" key="4">
    <source>
        <dbReference type="SAM" id="Phobius"/>
    </source>
</evidence>
<keyword evidence="7" id="KW-1185">Reference proteome</keyword>
<evidence type="ECO:0000256" key="2">
    <source>
        <dbReference type="ARBA" id="ARBA00023125"/>
    </source>
</evidence>
<feature type="domain" description="HTH araC/xylS-type" evidence="5">
    <location>
        <begin position="475"/>
        <end position="583"/>
    </location>
</feature>
<dbReference type="Proteomes" id="UP001199816">
    <property type="component" value="Unassembled WGS sequence"/>
</dbReference>
<reference evidence="6 7" key="1">
    <citation type="submission" date="2021-11" db="EMBL/GenBank/DDBJ databases">
        <title>Genomic of Niabella pedocola.</title>
        <authorList>
            <person name="Wu T."/>
        </authorList>
    </citation>
    <scope>NUCLEOTIDE SEQUENCE [LARGE SCALE GENOMIC DNA]</scope>
    <source>
        <strain evidence="6 7">JCM 31011</strain>
    </source>
</reference>
<evidence type="ECO:0000313" key="7">
    <source>
        <dbReference type="Proteomes" id="UP001199816"/>
    </source>
</evidence>
<sequence>MNSADYREEGCPEYLLPGQRNRNGVFDRAGGNAGQINLYSKARRRNDGYSRGLFCCFFLMLVLCRNVQAQDSSAFDKVYDEISKEIAPKNLPAALAAADSLHKASHKVLFRIRSMMLIARLYQQKEDIEKSIEYAQKLEKLAGETGNYAWQARANGYLAGLYRMTELYNKAREYSEKALEIIPKIADPEQANNTRGLMLQELAFSNMDGEHNRKAIEYLKAAEGSFNKLKAKRDFLLRNNERLLGDNYRTLKSYDTALIHYNRAEALSAGIPDDYITGLLYKGMAETELENGNLPRVKHYLDKAEQVADASQYLQIKEAIYALSKKYYAKIKDSEKLAAAREKKDSVTGELLDKRAELLDKTYSRLEQRSIKAEQAGNIKTGMILAAVLLLISGAAFFVWYHRKKHLQLAQFETILEQLRKKENGPAVQETSPVVEEHRKPMVQEPAAVLPPVTENPKHRLNTLEKRIMPEETERRLLKGLEDFQQSDLFLDSELSFSSLATRLNTNTKYLSYLIKVHKKTDFTSYINELRVNYIVEKLKNNPEWRHYKISALAVTAGFSSHSQFAAVFKTFTGLTPSVFVKYLEKLQEQ</sequence>
<name>A0ABS8PN36_9BACT</name>
<keyword evidence="1" id="KW-0805">Transcription regulation</keyword>
<dbReference type="PANTHER" id="PTHR43280">
    <property type="entry name" value="ARAC-FAMILY TRANSCRIPTIONAL REGULATOR"/>
    <property type="match status" value="1"/>
</dbReference>
<dbReference type="Pfam" id="PF12833">
    <property type="entry name" value="HTH_18"/>
    <property type="match status" value="1"/>
</dbReference>
<dbReference type="InterPro" id="IPR018060">
    <property type="entry name" value="HTH_AraC"/>
</dbReference>
<evidence type="ECO:0000313" key="6">
    <source>
        <dbReference type="EMBL" id="MCD2422514.1"/>
    </source>
</evidence>
<evidence type="ECO:0000259" key="5">
    <source>
        <dbReference type="PROSITE" id="PS01124"/>
    </source>
</evidence>
<accession>A0ABS8PN36</accession>
<proteinExistence type="predicted"/>
<dbReference type="Pfam" id="PF13424">
    <property type="entry name" value="TPR_12"/>
    <property type="match status" value="1"/>
</dbReference>
<feature type="transmembrane region" description="Helical" evidence="4">
    <location>
        <begin position="382"/>
        <end position="401"/>
    </location>
</feature>
<evidence type="ECO:0000256" key="1">
    <source>
        <dbReference type="ARBA" id="ARBA00023015"/>
    </source>
</evidence>
<organism evidence="6 7">
    <name type="scientific">Niabella pedocola</name>
    <dbReference type="NCBI Taxonomy" id="1752077"/>
    <lineage>
        <taxon>Bacteria</taxon>
        <taxon>Pseudomonadati</taxon>
        <taxon>Bacteroidota</taxon>
        <taxon>Chitinophagia</taxon>
        <taxon>Chitinophagales</taxon>
        <taxon>Chitinophagaceae</taxon>
        <taxon>Niabella</taxon>
    </lineage>
</organism>
<dbReference type="SMART" id="SM00342">
    <property type="entry name" value="HTH_ARAC"/>
    <property type="match status" value="1"/>
</dbReference>
<comment type="caution">
    <text evidence="6">The sequence shown here is derived from an EMBL/GenBank/DDBJ whole genome shotgun (WGS) entry which is preliminary data.</text>
</comment>
<dbReference type="EMBL" id="JAJNEC010000004">
    <property type="protein sequence ID" value="MCD2422514.1"/>
    <property type="molecule type" value="Genomic_DNA"/>
</dbReference>
<evidence type="ECO:0000256" key="3">
    <source>
        <dbReference type="ARBA" id="ARBA00023163"/>
    </source>
</evidence>
<keyword evidence="3" id="KW-0804">Transcription</keyword>
<keyword evidence="4" id="KW-0812">Transmembrane</keyword>
<protein>
    <submittedName>
        <fullName evidence="6">Helix-turn-helix domain-containing protein</fullName>
    </submittedName>
</protein>
<keyword evidence="4" id="KW-1133">Transmembrane helix</keyword>
<dbReference type="PROSITE" id="PS01124">
    <property type="entry name" value="HTH_ARAC_FAMILY_2"/>
    <property type="match status" value="1"/>
</dbReference>
<dbReference type="RefSeq" id="WP_231003580.1">
    <property type="nucleotide sequence ID" value="NZ_JAJNEC010000004.1"/>
</dbReference>
<dbReference type="SUPFAM" id="SSF48452">
    <property type="entry name" value="TPR-like"/>
    <property type="match status" value="2"/>
</dbReference>
<dbReference type="PANTHER" id="PTHR43280:SF29">
    <property type="entry name" value="ARAC-FAMILY TRANSCRIPTIONAL REGULATOR"/>
    <property type="match status" value="1"/>
</dbReference>
<dbReference type="SUPFAM" id="SSF46689">
    <property type="entry name" value="Homeodomain-like"/>
    <property type="match status" value="1"/>
</dbReference>
<dbReference type="InterPro" id="IPR011990">
    <property type="entry name" value="TPR-like_helical_dom_sf"/>
</dbReference>
<keyword evidence="4" id="KW-0472">Membrane</keyword>
<dbReference type="InterPro" id="IPR009057">
    <property type="entry name" value="Homeodomain-like_sf"/>
</dbReference>
<keyword evidence="2" id="KW-0238">DNA-binding</keyword>
<dbReference type="Gene3D" id="1.25.40.10">
    <property type="entry name" value="Tetratricopeptide repeat domain"/>
    <property type="match status" value="2"/>
</dbReference>
<dbReference type="Gene3D" id="1.10.10.60">
    <property type="entry name" value="Homeodomain-like"/>
    <property type="match status" value="2"/>
</dbReference>